<evidence type="ECO:0000256" key="4">
    <source>
        <dbReference type="SAM" id="MobiDB-lite"/>
    </source>
</evidence>
<dbReference type="GO" id="GO:0005524">
    <property type="term" value="F:ATP binding"/>
    <property type="evidence" value="ECO:0007669"/>
    <property type="project" value="UniProtKB-KW"/>
</dbReference>
<sequence>MGLRVLRSGPWPCCKTRALRRTAARGDPGWSGRRACSGLGQSPAGNPGESRLEITFGGLSLAVSRSDRWPWRCRPWRHPGMASLPLWQRVRVREGLTFDTPRCGLRLFGRGRRFRRRAGVGQLRLRGAWGSAVMTVMVSAWQKGRPSGFAEDTLMFPHRMCPMKHGPTHAAASRLLPGAQIADFHAASLHAAFNAEWRVDDRADRMGVRLRGPTLRCRIDTMISEGLGLGAVQVPPDVSRSPAQRPADHRWLSRL</sequence>
<dbReference type="InterPro" id="IPR052708">
    <property type="entry name" value="PxpC"/>
</dbReference>
<dbReference type="Pfam" id="PF02626">
    <property type="entry name" value="CT_A_B"/>
    <property type="match status" value="1"/>
</dbReference>
<gene>
    <name evidence="6" type="ORF">DSL92_00565</name>
</gene>
<dbReference type="InterPro" id="IPR003778">
    <property type="entry name" value="CT_A_B"/>
</dbReference>
<keyword evidence="2" id="KW-0378">Hydrolase</keyword>
<keyword evidence="1" id="KW-0547">Nucleotide-binding</keyword>
<accession>A0A3S0NHU5</accession>
<dbReference type="SMART" id="SM00797">
    <property type="entry name" value="AHS2"/>
    <property type="match status" value="1"/>
</dbReference>
<comment type="caution">
    <text evidence="6">The sequence shown here is derived from an EMBL/GenBank/DDBJ whole genome shotgun (WGS) entry which is preliminary data.</text>
</comment>
<protein>
    <recommendedName>
        <fullName evidence="5">Carboxyltransferase domain-containing protein</fullName>
    </recommendedName>
</protein>
<keyword evidence="3" id="KW-0067">ATP-binding</keyword>
<evidence type="ECO:0000256" key="1">
    <source>
        <dbReference type="ARBA" id="ARBA00022741"/>
    </source>
</evidence>
<feature type="region of interest" description="Disordered" evidence="4">
    <location>
        <begin position="234"/>
        <end position="255"/>
    </location>
</feature>
<dbReference type="InterPro" id="IPR029000">
    <property type="entry name" value="Cyclophilin-like_dom_sf"/>
</dbReference>
<dbReference type="EMBL" id="RXHI01000001">
    <property type="protein sequence ID" value="RUA23270.1"/>
    <property type="molecule type" value="Genomic_DNA"/>
</dbReference>
<dbReference type="GO" id="GO:0016787">
    <property type="term" value="F:hydrolase activity"/>
    <property type="evidence" value="ECO:0007669"/>
    <property type="project" value="UniProtKB-KW"/>
</dbReference>
<feature type="domain" description="Carboxyltransferase" evidence="5">
    <location>
        <begin position="38"/>
        <end position="251"/>
    </location>
</feature>
<feature type="compositionally biased region" description="Basic and acidic residues" evidence="4">
    <location>
        <begin position="246"/>
        <end position="255"/>
    </location>
</feature>
<evidence type="ECO:0000256" key="2">
    <source>
        <dbReference type="ARBA" id="ARBA00022801"/>
    </source>
</evidence>
<evidence type="ECO:0000256" key="3">
    <source>
        <dbReference type="ARBA" id="ARBA00022840"/>
    </source>
</evidence>
<evidence type="ECO:0000313" key="6">
    <source>
        <dbReference type="EMBL" id="RUA23270.1"/>
    </source>
</evidence>
<evidence type="ECO:0000259" key="5">
    <source>
        <dbReference type="SMART" id="SM00797"/>
    </source>
</evidence>
<dbReference type="PANTHER" id="PTHR43309">
    <property type="entry name" value="5-OXOPROLINASE SUBUNIT C"/>
    <property type="match status" value="1"/>
</dbReference>
<name>A0A3S0NHU5_9GAMM</name>
<proteinExistence type="predicted"/>
<dbReference type="PANTHER" id="PTHR43309:SF4">
    <property type="entry name" value="CARBOXYLTRANSFERASE DOMAIN-CONTAINING PROTEIN"/>
    <property type="match status" value="1"/>
</dbReference>
<dbReference type="Gene3D" id="2.40.100.10">
    <property type="entry name" value="Cyclophilin-like"/>
    <property type="match status" value="1"/>
</dbReference>
<dbReference type="AlphaFoldDB" id="A0A3S0NHU5"/>
<reference evidence="6" key="1">
    <citation type="submission" date="2018-12" db="EMBL/GenBank/DDBJ databases">
        <authorList>
            <person name="Jadhav K."/>
            <person name="Kushwaha B."/>
            <person name="Jadhav I."/>
        </authorList>
    </citation>
    <scope>NUCLEOTIDE SEQUENCE [LARGE SCALE GENOMIC DNA]</scope>
    <source>
        <strain evidence="6">SBS 10</strain>
    </source>
</reference>
<organism evidence="6">
    <name type="scientific">Billgrantia gudaonensis</name>
    <dbReference type="NCBI Taxonomy" id="376427"/>
    <lineage>
        <taxon>Bacteria</taxon>
        <taxon>Pseudomonadati</taxon>
        <taxon>Pseudomonadota</taxon>
        <taxon>Gammaproteobacteria</taxon>
        <taxon>Oceanospirillales</taxon>
        <taxon>Halomonadaceae</taxon>
        <taxon>Billgrantia</taxon>
    </lineage>
</organism>